<dbReference type="Proteomes" id="UP000287033">
    <property type="component" value="Unassembled WGS sequence"/>
</dbReference>
<dbReference type="OrthoDB" id="8961678at2759"/>
<gene>
    <name evidence="1" type="ORF">chiPu_0009970</name>
</gene>
<evidence type="ECO:0000313" key="2">
    <source>
        <dbReference type="Proteomes" id="UP000287033"/>
    </source>
</evidence>
<dbReference type="EMBL" id="BEZZ01000369">
    <property type="protein sequence ID" value="GCC31512.1"/>
    <property type="molecule type" value="Genomic_DNA"/>
</dbReference>
<proteinExistence type="predicted"/>
<reference evidence="1 2" key="1">
    <citation type="journal article" date="2018" name="Nat. Ecol. Evol.">
        <title>Shark genomes provide insights into elasmobranch evolution and the origin of vertebrates.</title>
        <authorList>
            <person name="Hara Y"/>
            <person name="Yamaguchi K"/>
            <person name="Onimaru K"/>
            <person name="Kadota M"/>
            <person name="Koyanagi M"/>
            <person name="Keeley SD"/>
            <person name="Tatsumi K"/>
            <person name="Tanaka K"/>
            <person name="Motone F"/>
            <person name="Kageyama Y"/>
            <person name="Nozu R"/>
            <person name="Adachi N"/>
            <person name="Nishimura O"/>
            <person name="Nakagawa R"/>
            <person name="Tanegashima C"/>
            <person name="Kiyatake I"/>
            <person name="Matsumoto R"/>
            <person name="Murakumo K"/>
            <person name="Nishida K"/>
            <person name="Terakita A"/>
            <person name="Kuratani S"/>
            <person name="Sato K"/>
            <person name="Hyodo S Kuraku.S."/>
        </authorList>
    </citation>
    <scope>NUCLEOTIDE SEQUENCE [LARGE SCALE GENOMIC DNA]</scope>
</reference>
<name>A0A401SM94_CHIPU</name>
<evidence type="ECO:0000313" key="1">
    <source>
        <dbReference type="EMBL" id="GCC31512.1"/>
    </source>
</evidence>
<organism evidence="1 2">
    <name type="scientific">Chiloscyllium punctatum</name>
    <name type="common">Brownbanded bambooshark</name>
    <name type="synonym">Hemiscyllium punctatum</name>
    <dbReference type="NCBI Taxonomy" id="137246"/>
    <lineage>
        <taxon>Eukaryota</taxon>
        <taxon>Metazoa</taxon>
        <taxon>Chordata</taxon>
        <taxon>Craniata</taxon>
        <taxon>Vertebrata</taxon>
        <taxon>Chondrichthyes</taxon>
        <taxon>Elasmobranchii</taxon>
        <taxon>Galeomorphii</taxon>
        <taxon>Galeoidea</taxon>
        <taxon>Orectolobiformes</taxon>
        <taxon>Hemiscylliidae</taxon>
        <taxon>Chiloscyllium</taxon>
    </lineage>
</organism>
<dbReference type="AlphaFoldDB" id="A0A401SM94"/>
<comment type="caution">
    <text evidence="1">The sequence shown here is derived from an EMBL/GenBank/DDBJ whole genome shotgun (WGS) entry which is preliminary data.</text>
</comment>
<sequence>MVRARLKNAADNPMIDRVGFDRVRQNIWQALRDCYPPNMDPQVLRGDPLGESENPVAYLEKQLKKWRLETEQDIEANQLLTTMLRNSIIEAMLSQVKSRLEESFLVHVTTRQLVVISATPGSAYSSDGTPSLYYYDLTTATVQGICPYGDVDDTSEEHEGPRL</sequence>
<keyword evidence="2" id="KW-1185">Reference proteome</keyword>
<protein>
    <submittedName>
        <fullName evidence="1">Uncharacterized protein</fullName>
    </submittedName>
</protein>
<accession>A0A401SM94</accession>